<comment type="function">
    <text evidence="1 14">Converts 2,5-diamino-6-(ribosylamino)-4(3h)-pyrimidinone 5'-phosphate into 5-amino-6-(ribosylamino)-2,4(1h,3h)-pyrimidinedione 5'-phosphate.</text>
</comment>
<comment type="similarity">
    <text evidence="5 14">In the C-terminal section; belongs to the HTP reductase family.</text>
</comment>
<evidence type="ECO:0000256" key="1">
    <source>
        <dbReference type="ARBA" id="ARBA00002151"/>
    </source>
</evidence>
<evidence type="ECO:0000256" key="12">
    <source>
        <dbReference type="ARBA" id="ARBA00049861"/>
    </source>
</evidence>
<comment type="cofactor">
    <cofactor evidence="14 17">
        <name>Zn(2+)</name>
        <dbReference type="ChEBI" id="CHEBI:29105"/>
    </cofactor>
    <text evidence="14 17">Binds 1 zinc ion.</text>
</comment>
<keyword evidence="7 14" id="KW-0479">Metal-binding</keyword>
<proteinExistence type="inferred from homology"/>
<dbReference type="InterPro" id="IPR002734">
    <property type="entry name" value="RibDG_C"/>
</dbReference>
<evidence type="ECO:0000313" key="20">
    <source>
        <dbReference type="Proteomes" id="UP000290365"/>
    </source>
</evidence>
<feature type="binding site" evidence="17">
    <location>
        <position position="50"/>
    </location>
    <ligand>
        <name>Zn(2+)</name>
        <dbReference type="ChEBI" id="CHEBI:29105"/>
        <note>catalytic</note>
    </ligand>
</feature>
<dbReference type="SUPFAM" id="SSF53927">
    <property type="entry name" value="Cytidine deaminase-like"/>
    <property type="match status" value="1"/>
</dbReference>
<dbReference type="AlphaFoldDB" id="A0A4P6JI09"/>
<comment type="catalytic activity">
    <reaction evidence="12 14">
        <text>5-amino-6-(5-phospho-D-ribitylamino)uracil + NADP(+) = 5-amino-6-(5-phospho-D-ribosylamino)uracil + NADPH + H(+)</text>
        <dbReference type="Rhea" id="RHEA:17845"/>
        <dbReference type="ChEBI" id="CHEBI:15378"/>
        <dbReference type="ChEBI" id="CHEBI:57783"/>
        <dbReference type="ChEBI" id="CHEBI:58349"/>
        <dbReference type="ChEBI" id="CHEBI:58421"/>
        <dbReference type="ChEBI" id="CHEBI:58453"/>
        <dbReference type="EC" id="1.1.1.193"/>
    </reaction>
</comment>
<comment type="similarity">
    <text evidence="4 14">In the N-terminal section; belongs to the cytidine and deoxycytidylate deaminase family.</text>
</comment>
<feature type="binding site" evidence="16">
    <location>
        <position position="168"/>
    </location>
    <ligand>
        <name>substrate</name>
    </ligand>
</feature>
<evidence type="ECO:0000256" key="17">
    <source>
        <dbReference type="PIRSR" id="PIRSR006769-3"/>
    </source>
</evidence>
<dbReference type="SUPFAM" id="SSF53597">
    <property type="entry name" value="Dihydrofolate reductase-like"/>
    <property type="match status" value="1"/>
</dbReference>
<dbReference type="PROSITE" id="PS00903">
    <property type="entry name" value="CYT_DCMP_DEAMINASES_1"/>
    <property type="match status" value="1"/>
</dbReference>
<dbReference type="Gene3D" id="3.40.140.10">
    <property type="entry name" value="Cytidine Deaminase, domain 2"/>
    <property type="match status" value="1"/>
</dbReference>
<dbReference type="UniPathway" id="UPA00275">
    <property type="reaction ID" value="UER00401"/>
</dbReference>
<evidence type="ECO:0000256" key="14">
    <source>
        <dbReference type="PIRNR" id="PIRNR006769"/>
    </source>
</evidence>
<dbReference type="GO" id="GO:0009231">
    <property type="term" value="P:riboflavin biosynthetic process"/>
    <property type="evidence" value="ECO:0007669"/>
    <property type="project" value="UniProtKB-UniPathway"/>
</dbReference>
<evidence type="ECO:0000256" key="2">
    <source>
        <dbReference type="ARBA" id="ARBA00004882"/>
    </source>
</evidence>
<comment type="pathway">
    <text evidence="3 14">Cofactor biosynthesis; riboflavin biosynthesis; 5-amino-6-(D-ribitylamino)uracil from GTP: step 3/4.</text>
</comment>
<dbReference type="OrthoDB" id="9800865at2"/>
<comment type="catalytic activity">
    <reaction evidence="13 14">
        <text>2,5-diamino-6-hydroxy-4-(5-phosphoribosylamino)-pyrimidine + H2O + H(+) = 5-amino-6-(5-phospho-D-ribosylamino)uracil + NH4(+)</text>
        <dbReference type="Rhea" id="RHEA:21868"/>
        <dbReference type="ChEBI" id="CHEBI:15377"/>
        <dbReference type="ChEBI" id="CHEBI:15378"/>
        <dbReference type="ChEBI" id="CHEBI:28938"/>
        <dbReference type="ChEBI" id="CHEBI:58453"/>
        <dbReference type="ChEBI" id="CHEBI:58614"/>
        <dbReference type="EC" id="3.5.4.26"/>
    </reaction>
</comment>
<gene>
    <name evidence="19" type="primary">ribD</name>
    <name evidence="19" type="ORF">EPA93_00445</name>
</gene>
<dbReference type="Pfam" id="PF01872">
    <property type="entry name" value="RibD_C"/>
    <property type="match status" value="1"/>
</dbReference>
<sequence length="379" mass="40875">MDDREAMRQALDCAHAVEGRTSPRPPVGAVVVRDNVVVGKGATSPPYGPHAEVHALREAGELARGADLYVTLEPCCVTIHTPPCTQAIIEAGIRRVIMATCDPNPRVCELGIAQLRSAGIEVVVGIEEEEARAIVRPFSTFITRNRPYVTAKWAMTLDGKLAARTGDSYWISGPQARIWVHNLRDRVDAIMVGAGTVRSDDPMLNVRLSAEQQAYARAPRQGPARVVFSTNGDLPINSKLLQPELAAGTYVFVGESCSAERRQRLQACGVELIVLPENAQRELDLQTVLQDLAQRGLMHVLLEGGNRLLGSAFDQGLIDHVAAFIAPKLIGGAAAYTPVGGQGLAAMRDARILEHVHTQIIEGDVLIEGDLPERDDATS</sequence>
<dbReference type="GO" id="GO:0008703">
    <property type="term" value="F:5-amino-6-(5-phosphoribosylamino)uracil reductase activity"/>
    <property type="evidence" value="ECO:0007669"/>
    <property type="project" value="UniProtKB-EC"/>
</dbReference>
<keyword evidence="11" id="KW-0511">Multifunctional enzyme</keyword>
<dbReference type="InterPro" id="IPR004794">
    <property type="entry name" value="Eubact_RibD"/>
</dbReference>
<dbReference type="EC" id="1.1.1.193" evidence="14"/>
<comment type="pathway">
    <text evidence="2 14">Cofactor biosynthesis; riboflavin biosynthesis; 5-amino-6-(D-ribitylamino)uracil from GTP: step 2/4.</text>
</comment>
<dbReference type="RefSeq" id="WP_129885141.1">
    <property type="nucleotide sequence ID" value="NZ_CP035758.1"/>
</dbReference>
<accession>A0A4P6JI09</accession>
<feature type="binding site" evidence="16">
    <location>
        <position position="170"/>
    </location>
    <ligand>
        <name>NADP(+)</name>
        <dbReference type="ChEBI" id="CHEBI:58349"/>
    </ligand>
</feature>
<dbReference type="EMBL" id="CP035758">
    <property type="protein sequence ID" value="QBD74542.1"/>
    <property type="molecule type" value="Genomic_DNA"/>
</dbReference>
<feature type="binding site" evidence="16">
    <location>
        <position position="154"/>
    </location>
    <ligand>
        <name>NADP(+)</name>
        <dbReference type="ChEBI" id="CHEBI:58349"/>
    </ligand>
</feature>
<dbReference type="PANTHER" id="PTHR38011:SF7">
    <property type="entry name" value="2,5-DIAMINO-6-RIBOSYLAMINO-4(3H)-PYRIMIDINONE 5'-PHOSPHATE REDUCTASE"/>
    <property type="match status" value="1"/>
</dbReference>
<dbReference type="Proteomes" id="UP000290365">
    <property type="component" value="Chromosome"/>
</dbReference>
<dbReference type="KEGG" id="kbs:EPA93_00445"/>
<dbReference type="InterPro" id="IPR002125">
    <property type="entry name" value="CMP_dCMP_dom"/>
</dbReference>
<keyword evidence="20" id="KW-1185">Reference proteome</keyword>
<feature type="binding site" evidence="17">
    <location>
        <position position="75"/>
    </location>
    <ligand>
        <name>Zn(2+)</name>
        <dbReference type="ChEBI" id="CHEBI:29105"/>
        <note>catalytic</note>
    </ligand>
</feature>
<evidence type="ECO:0000256" key="15">
    <source>
        <dbReference type="PIRSR" id="PIRSR006769-1"/>
    </source>
</evidence>
<keyword evidence="6 14" id="KW-0686">Riboflavin biosynthesis</keyword>
<feature type="binding site" evidence="16">
    <location>
        <begin position="305"/>
        <end position="311"/>
    </location>
    <ligand>
        <name>NADP(+)</name>
        <dbReference type="ChEBI" id="CHEBI:58349"/>
    </ligand>
</feature>
<dbReference type="InterPro" id="IPR016192">
    <property type="entry name" value="APOBEC/CMP_deaminase_Zn-bd"/>
</dbReference>
<dbReference type="EC" id="3.5.4.26" evidence="14"/>
<feature type="binding site" evidence="16">
    <location>
        <position position="204"/>
    </location>
    <ligand>
        <name>substrate</name>
    </ligand>
</feature>
<dbReference type="PIRSF" id="PIRSF006769">
    <property type="entry name" value="RibD"/>
    <property type="match status" value="1"/>
</dbReference>
<dbReference type="PROSITE" id="PS51747">
    <property type="entry name" value="CYT_DCMP_DEAMINASES_2"/>
    <property type="match status" value="1"/>
</dbReference>
<keyword evidence="14 19" id="KW-0378">Hydrolase</keyword>
<feature type="binding site" evidence="17">
    <location>
        <position position="84"/>
    </location>
    <ligand>
        <name>Zn(2+)</name>
        <dbReference type="ChEBI" id="CHEBI:29105"/>
        <note>catalytic</note>
    </ligand>
</feature>
<evidence type="ECO:0000256" key="7">
    <source>
        <dbReference type="ARBA" id="ARBA00022723"/>
    </source>
</evidence>
<feature type="binding site" evidence="16">
    <location>
        <position position="200"/>
    </location>
    <ligand>
        <name>NADP(+)</name>
        <dbReference type="ChEBI" id="CHEBI:58349"/>
    </ligand>
</feature>
<dbReference type="Pfam" id="PF00383">
    <property type="entry name" value="dCMP_cyt_deam_1"/>
    <property type="match status" value="1"/>
</dbReference>
<evidence type="ECO:0000256" key="8">
    <source>
        <dbReference type="ARBA" id="ARBA00022833"/>
    </source>
</evidence>
<dbReference type="InterPro" id="IPR011549">
    <property type="entry name" value="RibD_C"/>
</dbReference>
<evidence type="ECO:0000256" key="9">
    <source>
        <dbReference type="ARBA" id="ARBA00022857"/>
    </source>
</evidence>
<feature type="binding site" evidence="16">
    <location>
        <position position="184"/>
    </location>
    <ligand>
        <name>substrate</name>
    </ligand>
</feature>
<dbReference type="GO" id="GO:0050661">
    <property type="term" value="F:NADP binding"/>
    <property type="evidence" value="ECO:0007669"/>
    <property type="project" value="InterPro"/>
</dbReference>
<feature type="active site" description="Proton donor" evidence="15">
    <location>
        <position position="52"/>
    </location>
</feature>
<evidence type="ECO:0000256" key="4">
    <source>
        <dbReference type="ARBA" id="ARBA00005259"/>
    </source>
</evidence>
<name>A0A4P6JI09_KTERU</name>
<evidence type="ECO:0000256" key="6">
    <source>
        <dbReference type="ARBA" id="ARBA00022619"/>
    </source>
</evidence>
<evidence type="ECO:0000259" key="18">
    <source>
        <dbReference type="PROSITE" id="PS51747"/>
    </source>
</evidence>
<evidence type="ECO:0000256" key="13">
    <source>
        <dbReference type="ARBA" id="ARBA00049886"/>
    </source>
</evidence>
<evidence type="ECO:0000313" key="19">
    <source>
        <dbReference type="EMBL" id="QBD74542.1"/>
    </source>
</evidence>
<organism evidence="19 20">
    <name type="scientific">Ktedonosporobacter rubrisoli</name>
    <dbReference type="NCBI Taxonomy" id="2509675"/>
    <lineage>
        <taxon>Bacteria</taxon>
        <taxon>Bacillati</taxon>
        <taxon>Chloroflexota</taxon>
        <taxon>Ktedonobacteria</taxon>
        <taxon>Ktedonobacterales</taxon>
        <taxon>Ktedonosporobacteraceae</taxon>
        <taxon>Ktedonosporobacter</taxon>
    </lineage>
</organism>
<feature type="binding site" evidence="16">
    <location>
        <position position="207"/>
    </location>
    <ligand>
        <name>substrate</name>
    </ligand>
</feature>
<dbReference type="Gene3D" id="3.40.430.10">
    <property type="entry name" value="Dihydrofolate Reductase, subunit A"/>
    <property type="match status" value="1"/>
</dbReference>
<dbReference type="NCBIfam" id="TIGR00227">
    <property type="entry name" value="ribD_Cterm"/>
    <property type="match status" value="1"/>
</dbReference>
<evidence type="ECO:0000256" key="10">
    <source>
        <dbReference type="ARBA" id="ARBA00023002"/>
    </source>
</evidence>
<dbReference type="CDD" id="cd01284">
    <property type="entry name" value="Riboflavin_deaminase-reductase"/>
    <property type="match status" value="1"/>
</dbReference>
<dbReference type="InterPro" id="IPR024072">
    <property type="entry name" value="DHFR-like_dom_sf"/>
</dbReference>
<reference evidence="19 20" key="1">
    <citation type="submission" date="2019-01" db="EMBL/GenBank/DDBJ databases">
        <title>Ktedonosporobacter rubrisoli SCAWS-G2.</title>
        <authorList>
            <person name="Huang Y."/>
            <person name="Yan B."/>
        </authorList>
    </citation>
    <scope>NUCLEOTIDE SEQUENCE [LARGE SCALE GENOMIC DNA]</scope>
    <source>
        <strain evidence="19 20">SCAWS-G2</strain>
    </source>
</reference>
<dbReference type="PANTHER" id="PTHR38011">
    <property type="entry name" value="DIHYDROFOLATE REDUCTASE FAMILY PROTEIN (AFU_ORTHOLOGUE AFUA_8G06820)"/>
    <property type="match status" value="1"/>
</dbReference>
<feature type="domain" description="CMP/dCMP-type deaminase" evidence="18">
    <location>
        <begin position="1"/>
        <end position="123"/>
    </location>
</feature>
<keyword evidence="10 14" id="KW-0560">Oxidoreductase</keyword>
<keyword evidence="8 14" id="KW-0862">Zinc</keyword>
<evidence type="ECO:0000256" key="11">
    <source>
        <dbReference type="ARBA" id="ARBA00023268"/>
    </source>
</evidence>
<evidence type="ECO:0000256" key="5">
    <source>
        <dbReference type="ARBA" id="ARBA00007417"/>
    </source>
</evidence>
<keyword evidence="9 14" id="KW-0521">NADP</keyword>
<feature type="binding site" evidence="16">
    <location>
        <position position="303"/>
    </location>
    <ligand>
        <name>substrate</name>
    </ligand>
</feature>
<dbReference type="NCBIfam" id="TIGR00326">
    <property type="entry name" value="eubact_ribD"/>
    <property type="match status" value="1"/>
</dbReference>
<dbReference type="GO" id="GO:0008835">
    <property type="term" value="F:diaminohydroxyphosphoribosylaminopyrimidine deaminase activity"/>
    <property type="evidence" value="ECO:0007669"/>
    <property type="project" value="UniProtKB-EC"/>
</dbReference>
<feature type="binding site" evidence="16">
    <location>
        <position position="196"/>
    </location>
    <ligand>
        <name>NADP(+)</name>
        <dbReference type="ChEBI" id="CHEBI:58349"/>
    </ligand>
</feature>
<dbReference type="GO" id="GO:0008270">
    <property type="term" value="F:zinc ion binding"/>
    <property type="evidence" value="ECO:0007669"/>
    <property type="project" value="InterPro"/>
</dbReference>
<feature type="binding site" evidence="16">
    <location>
        <position position="230"/>
    </location>
    <ligand>
        <name>NADP(+)</name>
        <dbReference type="ChEBI" id="CHEBI:58349"/>
    </ligand>
</feature>
<dbReference type="InterPro" id="IPR016193">
    <property type="entry name" value="Cytidine_deaminase-like"/>
</dbReference>
<dbReference type="InterPro" id="IPR050765">
    <property type="entry name" value="Riboflavin_Biosynth_HTPR"/>
</dbReference>
<evidence type="ECO:0000256" key="16">
    <source>
        <dbReference type="PIRSR" id="PIRSR006769-2"/>
    </source>
</evidence>
<protein>
    <recommendedName>
        <fullName evidence="14">Riboflavin biosynthesis protein RibD</fullName>
    </recommendedName>
    <domain>
        <recommendedName>
            <fullName evidence="14">Diaminohydroxyphosphoribosylaminopyrimidine deaminase</fullName>
            <shortName evidence="14">DRAP deaminase</shortName>
            <ecNumber evidence="14">3.5.4.26</ecNumber>
        </recommendedName>
        <alternativeName>
            <fullName evidence="14">Riboflavin-specific deaminase</fullName>
        </alternativeName>
    </domain>
    <domain>
        <recommendedName>
            <fullName evidence="14">5-amino-6-(5-phosphoribosylamino)uracil reductase</fullName>
            <ecNumber evidence="14">1.1.1.193</ecNumber>
        </recommendedName>
        <alternativeName>
            <fullName evidence="14">HTP reductase</fullName>
        </alternativeName>
    </domain>
</protein>
<evidence type="ECO:0000256" key="3">
    <source>
        <dbReference type="ARBA" id="ARBA00004910"/>
    </source>
</evidence>